<dbReference type="RefSeq" id="WP_090639055.1">
    <property type="nucleotide sequence ID" value="NZ_CVRB01000005.1"/>
</dbReference>
<reference evidence="2" key="1">
    <citation type="submission" date="2015-05" db="EMBL/GenBank/DDBJ databases">
        <authorList>
            <person name="Urmite Genomes"/>
        </authorList>
    </citation>
    <scope>NUCLEOTIDE SEQUENCE [LARGE SCALE GENOMIC DNA]</scope>
    <source>
        <strain evidence="2">LF1</strain>
    </source>
</reference>
<dbReference type="Pfam" id="PF02635">
    <property type="entry name" value="DsrE"/>
    <property type="match status" value="1"/>
</dbReference>
<dbReference type="InterPro" id="IPR027396">
    <property type="entry name" value="DsrEFH-like"/>
</dbReference>
<keyword evidence="2" id="KW-1185">Reference proteome</keyword>
<dbReference type="Gene3D" id="3.40.1260.10">
    <property type="entry name" value="DsrEFH-like"/>
    <property type="match status" value="1"/>
</dbReference>
<dbReference type="AlphaFoldDB" id="A0A0U1P3H1"/>
<accession>A0A0U1P3H1</accession>
<dbReference type="SUPFAM" id="SSF75169">
    <property type="entry name" value="DsrEFH-like"/>
    <property type="match status" value="1"/>
</dbReference>
<sequence>MKLGIILETKEPEKAWNAFRFANTALKKKHEVKFFLMGEAVECENIQHPKYKVVDEMKKFEELHGGLLACGTCLKSRMMDEFAACPISTMNDCVEMVEWADKTVTF</sequence>
<evidence type="ECO:0000313" key="2">
    <source>
        <dbReference type="Proteomes" id="UP000199087"/>
    </source>
</evidence>
<dbReference type="InterPro" id="IPR003787">
    <property type="entry name" value="Sulphur_relay_DsrE/F-like"/>
</dbReference>
<proteinExistence type="predicted"/>
<gene>
    <name evidence="1" type="ORF">BN000_04830</name>
</gene>
<dbReference type="STRING" id="1499688.BN000_04830"/>
<dbReference type="OrthoDB" id="9801500at2"/>
<name>A0A0U1P3H1_9BACI</name>
<organism evidence="1 2">
    <name type="scientific">Neobacillus massiliamazoniensis</name>
    <dbReference type="NCBI Taxonomy" id="1499688"/>
    <lineage>
        <taxon>Bacteria</taxon>
        <taxon>Bacillati</taxon>
        <taxon>Bacillota</taxon>
        <taxon>Bacilli</taxon>
        <taxon>Bacillales</taxon>
        <taxon>Bacillaceae</taxon>
        <taxon>Neobacillus</taxon>
    </lineage>
</organism>
<dbReference type="EMBL" id="CVRB01000005">
    <property type="protein sequence ID" value="CRK84780.1"/>
    <property type="molecule type" value="Genomic_DNA"/>
</dbReference>
<evidence type="ECO:0000313" key="1">
    <source>
        <dbReference type="EMBL" id="CRK84780.1"/>
    </source>
</evidence>
<dbReference type="Proteomes" id="UP000199087">
    <property type="component" value="Unassembled WGS sequence"/>
</dbReference>
<protein>
    <submittedName>
        <fullName evidence="1">DsrE/DsrF-like family protein</fullName>
    </submittedName>
</protein>